<dbReference type="GO" id="GO:0007160">
    <property type="term" value="P:cell-matrix adhesion"/>
    <property type="evidence" value="ECO:0007669"/>
    <property type="project" value="InterPro"/>
</dbReference>
<accession>A0A8W8KS62</accession>
<dbReference type="Proteomes" id="UP000005408">
    <property type="component" value="Unassembled WGS sequence"/>
</dbReference>
<dbReference type="Pfam" id="PF00811">
    <property type="entry name" value="Ependymin"/>
    <property type="match status" value="1"/>
</dbReference>
<dbReference type="InterPro" id="IPR001299">
    <property type="entry name" value="Ependymin"/>
</dbReference>
<evidence type="ECO:0008006" key="3">
    <source>
        <dbReference type="Google" id="ProtNLM"/>
    </source>
</evidence>
<keyword evidence="2" id="KW-1185">Reference proteome</keyword>
<dbReference type="EnsemblMetazoa" id="G24368.4">
    <property type="protein sequence ID" value="G24368.4:cds"/>
    <property type="gene ID" value="G24368"/>
</dbReference>
<protein>
    <recommendedName>
        <fullName evidence="3">Mammalian ependymin-related protein 1</fullName>
    </recommendedName>
</protein>
<proteinExistence type="predicted"/>
<dbReference type="GO" id="GO:0005576">
    <property type="term" value="C:extracellular region"/>
    <property type="evidence" value="ECO:0007669"/>
    <property type="project" value="InterPro"/>
</dbReference>
<name>A0A8W8KS62_MAGGI</name>
<dbReference type="PANTHER" id="PTHR10697">
    <property type="entry name" value="MAMMALIAN EPENDYMIN-RELATED PROTEIN 1"/>
    <property type="match status" value="1"/>
</dbReference>
<dbReference type="PANTHER" id="PTHR10697:SF1">
    <property type="entry name" value="MAMMALIAN EPENDYMIN-RELATED PROTEIN 1"/>
    <property type="match status" value="1"/>
</dbReference>
<reference evidence="1" key="1">
    <citation type="submission" date="2022-08" db="UniProtKB">
        <authorList>
            <consortium name="EnsemblMetazoa"/>
        </authorList>
    </citation>
    <scope>IDENTIFICATION</scope>
    <source>
        <strain evidence="1">05x7-T-G4-1.051#20</strain>
    </source>
</reference>
<evidence type="ECO:0000313" key="2">
    <source>
        <dbReference type="Proteomes" id="UP000005408"/>
    </source>
</evidence>
<dbReference type="GO" id="GO:0005509">
    <property type="term" value="F:calcium ion binding"/>
    <property type="evidence" value="ECO:0007669"/>
    <property type="project" value="InterPro"/>
</dbReference>
<dbReference type="AlphaFoldDB" id="A0A8W8KS62"/>
<dbReference type="GO" id="GO:0005764">
    <property type="term" value="C:lysosome"/>
    <property type="evidence" value="ECO:0007669"/>
    <property type="project" value="TreeGrafter"/>
</dbReference>
<evidence type="ECO:0000313" key="1">
    <source>
        <dbReference type="EnsemblMetazoa" id="G24368.4:cds"/>
    </source>
</evidence>
<organism evidence="1 2">
    <name type="scientific">Magallana gigas</name>
    <name type="common">Pacific oyster</name>
    <name type="synonym">Crassostrea gigas</name>
    <dbReference type="NCBI Taxonomy" id="29159"/>
    <lineage>
        <taxon>Eukaryota</taxon>
        <taxon>Metazoa</taxon>
        <taxon>Spiralia</taxon>
        <taxon>Lophotrochozoa</taxon>
        <taxon>Mollusca</taxon>
        <taxon>Bivalvia</taxon>
        <taxon>Autobranchia</taxon>
        <taxon>Pteriomorphia</taxon>
        <taxon>Ostreida</taxon>
        <taxon>Ostreoidea</taxon>
        <taxon>Ostreidae</taxon>
        <taxon>Magallana</taxon>
    </lineage>
</organism>
<sequence length="262" mass="29964">MQCLALSVGQDIQNTMQSKVRRYHEDNCRSLHRHLPSCTVTPSHSPVHTHTMKGVLVFLTAALGTVYLTGAQEPKRCVAPSQFQARVVQLDYVENRVNRFMFNYDAVNKREAIFEELSEFTPGRRFYEYLVLANEGVEYKVDLRTRNCTKAPARPWRDIEIPPNATFVDEYTMGGPGENIVLQQWSDASPLRHNARRYISFTLNNCYLSSEDILLGGANVTDSISNRFYNLVEGIPNPNVFVVPPSCQQTKYHQTEPFTLWP</sequence>